<dbReference type="AlphaFoldDB" id="A0A4W3GD81"/>
<organism evidence="1 2">
    <name type="scientific">Callorhinchus milii</name>
    <name type="common">Ghost shark</name>
    <dbReference type="NCBI Taxonomy" id="7868"/>
    <lineage>
        <taxon>Eukaryota</taxon>
        <taxon>Metazoa</taxon>
        <taxon>Chordata</taxon>
        <taxon>Craniata</taxon>
        <taxon>Vertebrata</taxon>
        <taxon>Chondrichthyes</taxon>
        <taxon>Holocephali</taxon>
        <taxon>Chimaeriformes</taxon>
        <taxon>Callorhinchidae</taxon>
        <taxon>Callorhinchus</taxon>
    </lineage>
</organism>
<dbReference type="InParanoid" id="A0A4W3GD81"/>
<evidence type="ECO:0000313" key="2">
    <source>
        <dbReference type="Proteomes" id="UP000314986"/>
    </source>
</evidence>
<reference evidence="2" key="2">
    <citation type="journal article" date="2007" name="PLoS Biol.">
        <title>Survey sequencing and comparative analysis of the elephant shark (Callorhinchus milii) genome.</title>
        <authorList>
            <person name="Venkatesh B."/>
            <person name="Kirkness E.F."/>
            <person name="Loh Y.H."/>
            <person name="Halpern A.L."/>
            <person name="Lee A.P."/>
            <person name="Johnson J."/>
            <person name="Dandona N."/>
            <person name="Viswanathan L.D."/>
            <person name="Tay A."/>
            <person name="Venter J.C."/>
            <person name="Strausberg R.L."/>
            <person name="Brenner S."/>
        </authorList>
    </citation>
    <scope>NUCLEOTIDE SEQUENCE [LARGE SCALE GENOMIC DNA]</scope>
</reference>
<sequence length="100" mass="11095">PLTVIMNAQRQLCWGMVAGGQNVFFLFDPYLRSRSPRLGDASLCEGRCVNASRYEIREYPAQVWGPGSGRDCPVLCKCNLLLLGWGAVPCSQRESASDKR</sequence>
<protein>
    <submittedName>
        <fullName evidence="1">Uncharacterized protein</fullName>
    </submittedName>
</protein>
<dbReference type="Ensembl" id="ENSCMIT00000001364.1">
    <property type="protein sequence ID" value="ENSCMIP00000001301.1"/>
    <property type="gene ID" value="ENSCMIG00000000863.1"/>
</dbReference>
<accession>A0A4W3GD81</accession>
<keyword evidence="2" id="KW-1185">Reference proteome</keyword>
<name>A0A4W3GD81_CALMI</name>
<reference evidence="1" key="5">
    <citation type="submission" date="2025-09" db="UniProtKB">
        <authorList>
            <consortium name="Ensembl"/>
        </authorList>
    </citation>
    <scope>IDENTIFICATION</scope>
</reference>
<reference evidence="2" key="1">
    <citation type="journal article" date="2006" name="Science">
        <title>Ancient noncoding elements conserved in the human genome.</title>
        <authorList>
            <person name="Venkatesh B."/>
            <person name="Kirkness E.F."/>
            <person name="Loh Y.H."/>
            <person name="Halpern A.L."/>
            <person name="Lee A.P."/>
            <person name="Johnson J."/>
            <person name="Dandona N."/>
            <person name="Viswanathan L.D."/>
            <person name="Tay A."/>
            <person name="Venter J.C."/>
            <person name="Strausberg R.L."/>
            <person name="Brenner S."/>
        </authorList>
    </citation>
    <scope>NUCLEOTIDE SEQUENCE [LARGE SCALE GENOMIC DNA]</scope>
</reference>
<evidence type="ECO:0000313" key="1">
    <source>
        <dbReference type="Ensembl" id="ENSCMIP00000001301.1"/>
    </source>
</evidence>
<proteinExistence type="predicted"/>
<dbReference type="Proteomes" id="UP000314986">
    <property type="component" value="Unassembled WGS sequence"/>
</dbReference>
<reference evidence="2" key="3">
    <citation type="journal article" date="2014" name="Nature">
        <title>Elephant shark genome provides unique insights into gnathostome evolution.</title>
        <authorList>
            <consortium name="International Elephant Shark Genome Sequencing Consortium"/>
            <person name="Venkatesh B."/>
            <person name="Lee A.P."/>
            <person name="Ravi V."/>
            <person name="Maurya A.K."/>
            <person name="Lian M.M."/>
            <person name="Swann J.B."/>
            <person name="Ohta Y."/>
            <person name="Flajnik M.F."/>
            <person name="Sutoh Y."/>
            <person name="Kasahara M."/>
            <person name="Hoon S."/>
            <person name="Gangu V."/>
            <person name="Roy S.W."/>
            <person name="Irimia M."/>
            <person name="Korzh V."/>
            <person name="Kondrychyn I."/>
            <person name="Lim Z.W."/>
            <person name="Tay B.H."/>
            <person name="Tohari S."/>
            <person name="Kong K.W."/>
            <person name="Ho S."/>
            <person name="Lorente-Galdos B."/>
            <person name="Quilez J."/>
            <person name="Marques-Bonet T."/>
            <person name="Raney B.J."/>
            <person name="Ingham P.W."/>
            <person name="Tay A."/>
            <person name="Hillier L.W."/>
            <person name="Minx P."/>
            <person name="Boehm T."/>
            <person name="Wilson R.K."/>
            <person name="Brenner S."/>
            <person name="Warren W.C."/>
        </authorList>
    </citation>
    <scope>NUCLEOTIDE SEQUENCE [LARGE SCALE GENOMIC DNA]</scope>
</reference>
<reference evidence="1" key="4">
    <citation type="submission" date="2025-08" db="UniProtKB">
        <authorList>
            <consortium name="Ensembl"/>
        </authorList>
    </citation>
    <scope>IDENTIFICATION</scope>
</reference>